<dbReference type="EMBL" id="AKWM02000030">
    <property type="protein sequence ID" value="EKS00665.1"/>
    <property type="molecule type" value="Genomic_DNA"/>
</dbReference>
<evidence type="ECO:0000313" key="1">
    <source>
        <dbReference type="EMBL" id="EKS00665.1"/>
    </source>
</evidence>
<dbReference type="AlphaFoldDB" id="A0AA87SX76"/>
<sequence>MGLSFLPPPKETKVCHSLQVALKNSMQSFPMDRVDLKLRY</sequence>
<comment type="caution">
    <text evidence="1">The sequence shown here is derived from an EMBL/GenBank/DDBJ whole genome shotgun (WGS) entry which is preliminary data.</text>
</comment>
<organism evidence="1 2">
    <name type="scientific">Leptospira mayottensis 200901122</name>
    <dbReference type="NCBI Taxonomy" id="1193010"/>
    <lineage>
        <taxon>Bacteria</taxon>
        <taxon>Pseudomonadati</taxon>
        <taxon>Spirochaetota</taxon>
        <taxon>Spirochaetia</taxon>
        <taxon>Leptospirales</taxon>
        <taxon>Leptospiraceae</taxon>
        <taxon>Leptospira</taxon>
    </lineage>
</organism>
<name>A0AA87SX76_9LEPT</name>
<dbReference type="Proteomes" id="UP000001343">
    <property type="component" value="Unassembled WGS sequence"/>
</dbReference>
<accession>A0AA87SX76</accession>
<reference evidence="1 2" key="1">
    <citation type="journal article" date="2014" name="Int. J. Syst. Evol. Microbiol.">
        <title>Leptospira mayottensis sp. nov., a pathogenic species of the genus Leptospira isolated from humans.</title>
        <authorList>
            <person name="Bourhy P."/>
            <person name="Collet L."/>
            <person name="Brisse S."/>
            <person name="Picardeau M."/>
        </authorList>
    </citation>
    <scope>NUCLEOTIDE SEQUENCE [LARGE SCALE GENOMIC DNA]</scope>
    <source>
        <strain evidence="1 2">200901122</strain>
    </source>
</reference>
<gene>
    <name evidence="1" type="ORF">LEP1GSC125_1457</name>
</gene>
<proteinExistence type="predicted"/>
<evidence type="ECO:0000313" key="2">
    <source>
        <dbReference type="Proteomes" id="UP000001343"/>
    </source>
</evidence>
<protein>
    <submittedName>
        <fullName evidence="1">Uncharacterized protein</fullName>
    </submittedName>
</protein>